<keyword evidence="1" id="KW-0479">Metal-binding</keyword>
<dbReference type="SUPFAM" id="SSF56529">
    <property type="entry name" value="FAH"/>
    <property type="match status" value="1"/>
</dbReference>
<dbReference type="OrthoDB" id="9805307at2"/>
<evidence type="ECO:0000313" key="4">
    <source>
        <dbReference type="Proteomes" id="UP000293162"/>
    </source>
</evidence>
<dbReference type="EMBL" id="SEWF01000020">
    <property type="protein sequence ID" value="RYU94868.1"/>
    <property type="molecule type" value="Genomic_DNA"/>
</dbReference>
<gene>
    <name evidence="3" type="ORF">EWM59_14340</name>
</gene>
<accession>A0A4Q5LYI2</accession>
<dbReference type="Pfam" id="PF01557">
    <property type="entry name" value="FAA_hydrolase"/>
    <property type="match status" value="1"/>
</dbReference>
<feature type="domain" description="Fumarylacetoacetase-like C-terminal" evidence="2">
    <location>
        <begin position="2"/>
        <end position="204"/>
    </location>
</feature>
<dbReference type="Proteomes" id="UP000293162">
    <property type="component" value="Unassembled WGS sequence"/>
</dbReference>
<protein>
    <submittedName>
        <fullName evidence="3">FAA hydrolase family protein</fullName>
    </submittedName>
</protein>
<dbReference type="InterPro" id="IPR036663">
    <property type="entry name" value="Fumarylacetoacetase_C_sf"/>
</dbReference>
<evidence type="ECO:0000256" key="1">
    <source>
        <dbReference type="ARBA" id="ARBA00022723"/>
    </source>
</evidence>
<dbReference type="GO" id="GO:0046872">
    <property type="term" value="F:metal ion binding"/>
    <property type="evidence" value="ECO:0007669"/>
    <property type="project" value="UniProtKB-KW"/>
</dbReference>
<dbReference type="Gene3D" id="3.90.850.10">
    <property type="entry name" value="Fumarylacetoacetase-like, C-terminal domain"/>
    <property type="match status" value="1"/>
</dbReference>
<name>A0A4Q5LYI2_9BACT</name>
<evidence type="ECO:0000313" key="3">
    <source>
        <dbReference type="EMBL" id="RYU94868.1"/>
    </source>
</evidence>
<keyword evidence="4" id="KW-1185">Reference proteome</keyword>
<comment type="caution">
    <text evidence="3">The sequence shown here is derived from an EMBL/GenBank/DDBJ whole genome shotgun (WGS) entry which is preliminary data.</text>
</comment>
<proteinExistence type="predicted"/>
<dbReference type="PANTHER" id="PTHR11820:SF7">
    <property type="entry name" value="ACYLPYRUVASE FAHD1, MITOCHONDRIAL"/>
    <property type="match status" value="1"/>
</dbReference>
<keyword evidence="3" id="KW-0378">Hydrolase</keyword>
<reference evidence="3 4" key="1">
    <citation type="submission" date="2019-02" db="EMBL/GenBank/DDBJ databases">
        <title>Bacterial novel species Emticicia sp. 17J42-9 isolated from soil.</title>
        <authorList>
            <person name="Jung H.-Y."/>
        </authorList>
    </citation>
    <scope>NUCLEOTIDE SEQUENCE [LARGE SCALE GENOMIC DNA]</scope>
    <source>
        <strain evidence="3 4">17J42-9</strain>
    </source>
</reference>
<dbReference type="RefSeq" id="WP_130021708.1">
    <property type="nucleotide sequence ID" value="NZ_SEWF01000020.1"/>
</dbReference>
<organism evidence="3 4">
    <name type="scientific">Emticicia agri</name>
    <dbReference type="NCBI Taxonomy" id="2492393"/>
    <lineage>
        <taxon>Bacteria</taxon>
        <taxon>Pseudomonadati</taxon>
        <taxon>Bacteroidota</taxon>
        <taxon>Cytophagia</taxon>
        <taxon>Cytophagales</taxon>
        <taxon>Leadbetterellaceae</taxon>
        <taxon>Emticicia</taxon>
    </lineage>
</organism>
<sequence>MKIIAIGRNYVEHIKELNNERPDEPVIFTKPDTAILKDGEPFYYPDFSQDIHHEVEILLKINKMGKNIEEKFAHKYYDEIGIGIDFTARDLQSKLKAKGLPWDLAKGFNGSAPISNFVPKSKFTDLANLNFHLDVTDANGETQTRQQGNTSLMLFSFDYIISFVSKYFTLKTGDIIFTGTPSGVAPVKTGDKLTAFIEGNKMLEFEVK</sequence>
<dbReference type="InterPro" id="IPR011234">
    <property type="entry name" value="Fumarylacetoacetase-like_C"/>
</dbReference>
<dbReference type="PANTHER" id="PTHR11820">
    <property type="entry name" value="ACYLPYRUVASE"/>
    <property type="match status" value="1"/>
</dbReference>
<dbReference type="AlphaFoldDB" id="A0A4Q5LYI2"/>
<evidence type="ECO:0000259" key="2">
    <source>
        <dbReference type="Pfam" id="PF01557"/>
    </source>
</evidence>
<dbReference type="GO" id="GO:0018773">
    <property type="term" value="F:acetylpyruvate hydrolase activity"/>
    <property type="evidence" value="ECO:0007669"/>
    <property type="project" value="TreeGrafter"/>
</dbReference>